<dbReference type="EMBL" id="AMQN01001098">
    <property type="status" value="NOT_ANNOTATED_CDS"/>
    <property type="molecule type" value="Genomic_DNA"/>
</dbReference>
<evidence type="ECO:0000313" key="2">
    <source>
        <dbReference type="EnsemblMetazoa" id="CapteP193115"/>
    </source>
</evidence>
<reference evidence="2" key="3">
    <citation type="submission" date="2015-06" db="UniProtKB">
        <authorList>
            <consortium name="EnsemblMetazoa"/>
        </authorList>
    </citation>
    <scope>IDENTIFICATION</scope>
</reference>
<reference evidence="3" key="1">
    <citation type="submission" date="2012-12" db="EMBL/GenBank/DDBJ databases">
        <authorList>
            <person name="Hellsten U."/>
            <person name="Grimwood J."/>
            <person name="Chapman J.A."/>
            <person name="Shapiro H."/>
            <person name="Aerts A."/>
            <person name="Otillar R.P."/>
            <person name="Terry A.Y."/>
            <person name="Boore J.L."/>
            <person name="Simakov O."/>
            <person name="Marletaz F."/>
            <person name="Cho S.-J."/>
            <person name="Edsinger-Gonzales E."/>
            <person name="Havlak P."/>
            <person name="Kuo D.-H."/>
            <person name="Larsson T."/>
            <person name="Lv J."/>
            <person name="Arendt D."/>
            <person name="Savage R."/>
            <person name="Osoegawa K."/>
            <person name="de Jong P."/>
            <person name="Lindberg D.R."/>
            <person name="Seaver E.C."/>
            <person name="Weisblat D.A."/>
            <person name="Putnam N.H."/>
            <person name="Grigoriev I.V."/>
            <person name="Rokhsar D.S."/>
        </authorList>
    </citation>
    <scope>NUCLEOTIDE SEQUENCE</scope>
    <source>
        <strain evidence="3">I ESC-2004</strain>
    </source>
</reference>
<accession>R7UWI3</accession>
<evidence type="ECO:0008006" key="4">
    <source>
        <dbReference type="Google" id="ProtNLM"/>
    </source>
</evidence>
<dbReference type="HOGENOM" id="CLU_698778_0_0_1"/>
<evidence type="ECO:0000313" key="1">
    <source>
        <dbReference type="EMBL" id="ELU07746.1"/>
    </source>
</evidence>
<dbReference type="Proteomes" id="UP000014760">
    <property type="component" value="Unassembled WGS sequence"/>
</dbReference>
<evidence type="ECO:0000313" key="3">
    <source>
        <dbReference type="Proteomes" id="UP000014760"/>
    </source>
</evidence>
<dbReference type="EnsemblMetazoa" id="CapteT193115">
    <property type="protein sequence ID" value="CapteP193115"/>
    <property type="gene ID" value="CapteG193115"/>
</dbReference>
<reference evidence="1 3" key="2">
    <citation type="journal article" date="2013" name="Nature">
        <title>Insights into bilaterian evolution from three spiralian genomes.</title>
        <authorList>
            <person name="Simakov O."/>
            <person name="Marletaz F."/>
            <person name="Cho S.J."/>
            <person name="Edsinger-Gonzales E."/>
            <person name="Havlak P."/>
            <person name="Hellsten U."/>
            <person name="Kuo D.H."/>
            <person name="Larsson T."/>
            <person name="Lv J."/>
            <person name="Arendt D."/>
            <person name="Savage R."/>
            <person name="Osoegawa K."/>
            <person name="de Jong P."/>
            <person name="Grimwood J."/>
            <person name="Chapman J.A."/>
            <person name="Shapiro H."/>
            <person name="Aerts A."/>
            <person name="Otillar R.P."/>
            <person name="Terry A.Y."/>
            <person name="Boore J.L."/>
            <person name="Grigoriev I.V."/>
            <person name="Lindberg D.R."/>
            <person name="Seaver E.C."/>
            <person name="Weisblat D.A."/>
            <person name="Putnam N.H."/>
            <person name="Rokhsar D.S."/>
        </authorList>
    </citation>
    <scope>NUCLEOTIDE SEQUENCE</scope>
    <source>
        <strain evidence="1 3">I ESC-2004</strain>
    </source>
</reference>
<proteinExistence type="predicted"/>
<gene>
    <name evidence="1" type="ORF">CAPTEDRAFT_193115</name>
</gene>
<protein>
    <recommendedName>
        <fullName evidence="4">SOCS box domain-containing protein</fullName>
    </recommendedName>
</protein>
<dbReference type="AlphaFoldDB" id="R7UWI3"/>
<organism evidence="1">
    <name type="scientific">Capitella teleta</name>
    <name type="common">Polychaete worm</name>
    <dbReference type="NCBI Taxonomy" id="283909"/>
    <lineage>
        <taxon>Eukaryota</taxon>
        <taxon>Metazoa</taxon>
        <taxon>Spiralia</taxon>
        <taxon>Lophotrochozoa</taxon>
        <taxon>Annelida</taxon>
        <taxon>Polychaeta</taxon>
        <taxon>Sedentaria</taxon>
        <taxon>Scolecida</taxon>
        <taxon>Capitellidae</taxon>
        <taxon>Capitella</taxon>
    </lineage>
</organism>
<dbReference type="EMBL" id="KB299619">
    <property type="protein sequence ID" value="ELU07746.1"/>
    <property type="molecule type" value="Genomic_DNA"/>
</dbReference>
<name>R7UWI3_CAPTE</name>
<keyword evidence="3" id="KW-1185">Reference proteome</keyword>
<sequence>MPTEPMATDDHRTATLTRVCTYKRWTQIAAKEYGFFPGDVDRLSAVLSKGAEESGYFQLRLAGLNRRTVRYRSKNGSHLIVTSIGQNQFLTRSSKARLNKIVFAVAEEHRPGCVTPLFEWKLQGPCLTNFEHYLSCAHRFVLICGPNDEIDAHIKIPSTRLIERISSDAFHAYHLNLRFKDRSQVWPMSAAFHPEQESLCAMVCSSTKTNSLPRDKNTGYLALYDTDRKTFVDALTHFCVSSSLLKFICGGTQIIVGDEEGMYPSYRSLLIFASAGLQLLHRIPVLPTCTISSVIVLYTPDFRRLALVLNRRKPRFDSSPYQSLNDVNGNNHSAEDKNMSENQVAVYNLRIQDQDIGLATLACGAVCKYVRPSDFQVLPLPRALIDELSLHSRRL</sequence>